<dbReference type="CDD" id="cd05289">
    <property type="entry name" value="MDR_like_2"/>
    <property type="match status" value="1"/>
</dbReference>
<dbReference type="Gene3D" id="3.40.50.720">
    <property type="entry name" value="NAD(P)-binding Rossmann-like Domain"/>
    <property type="match status" value="1"/>
</dbReference>
<dbReference type="InterPro" id="IPR013154">
    <property type="entry name" value="ADH-like_N"/>
</dbReference>
<evidence type="ECO:0000259" key="1">
    <source>
        <dbReference type="SMART" id="SM00829"/>
    </source>
</evidence>
<reference evidence="2 3" key="1">
    <citation type="journal article" date="2017" name="BMC Genomics">
        <title>Comparative genomic and phylogenomic analyses of the Bifidobacteriaceae family.</title>
        <authorList>
            <person name="Lugli G.A."/>
            <person name="Milani C."/>
            <person name="Turroni F."/>
            <person name="Duranti S."/>
            <person name="Mancabelli L."/>
            <person name="Mangifesta M."/>
            <person name="Ferrario C."/>
            <person name="Modesto M."/>
            <person name="Mattarelli P."/>
            <person name="Jiri K."/>
            <person name="van Sinderen D."/>
            <person name="Ventura M."/>
        </authorList>
    </citation>
    <scope>NUCLEOTIDE SEQUENCE [LARGE SCALE GENOMIC DNA]</scope>
    <source>
        <strain evidence="2 3">DSM 100201</strain>
    </source>
</reference>
<proteinExistence type="predicted"/>
<dbReference type="InterPro" id="IPR036291">
    <property type="entry name" value="NAD(P)-bd_dom_sf"/>
</dbReference>
<dbReference type="SMART" id="SM00829">
    <property type="entry name" value="PKS_ER"/>
    <property type="match status" value="1"/>
</dbReference>
<evidence type="ECO:0000313" key="3">
    <source>
        <dbReference type="Proteomes" id="UP000216444"/>
    </source>
</evidence>
<dbReference type="Proteomes" id="UP000216444">
    <property type="component" value="Unassembled WGS sequence"/>
</dbReference>
<dbReference type="Pfam" id="PF08240">
    <property type="entry name" value="ADH_N"/>
    <property type="match status" value="1"/>
</dbReference>
<organism evidence="2 3">
    <name type="scientific">Bifidobacterium tissieri</name>
    <dbReference type="NCBI Taxonomy" id="1630162"/>
    <lineage>
        <taxon>Bacteria</taxon>
        <taxon>Bacillati</taxon>
        <taxon>Actinomycetota</taxon>
        <taxon>Actinomycetes</taxon>
        <taxon>Bifidobacteriales</taxon>
        <taxon>Bifidobacteriaceae</taxon>
        <taxon>Bifidobacterium</taxon>
    </lineage>
</organism>
<dbReference type="InterPro" id="IPR011032">
    <property type="entry name" value="GroES-like_sf"/>
</dbReference>
<comment type="caution">
    <text evidence="2">The sequence shown here is derived from an EMBL/GenBank/DDBJ whole genome shotgun (WGS) entry which is preliminary data.</text>
</comment>
<dbReference type="Pfam" id="PF13602">
    <property type="entry name" value="ADH_zinc_N_2"/>
    <property type="match status" value="1"/>
</dbReference>
<dbReference type="InterPro" id="IPR020843">
    <property type="entry name" value="ER"/>
</dbReference>
<dbReference type="EMBL" id="MWWV01000013">
    <property type="protein sequence ID" value="OZG56908.1"/>
    <property type="molecule type" value="Genomic_DNA"/>
</dbReference>
<keyword evidence="3" id="KW-1185">Reference proteome</keyword>
<accession>A0A261FCS3</accession>
<dbReference type="AlphaFoldDB" id="A0A261FCS3"/>
<dbReference type="InterPro" id="IPR050700">
    <property type="entry name" value="YIM1/Zinc_Alcohol_DH_Fams"/>
</dbReference>
<dbReference type="SUPFAM" id="SSF51735">
    <property type="entry name" value="NAD(P)-binding Rossmann-fold domains"/>
    <property type="match status" value="1"/>
</dbReference>
<dbReference type="PANTHER" id="PTHR11695:SF294">
    <property type="entry name" value="RETICULON-4-INTERACTING PROTEIN 1, MITOCHONDRIAL"/>
    <property type="match status" value="1"/>
</dbReference>
<dbReference type="SUPFAM" id="SSF50129">
    <property type="entry name" value="GroES-like"/>
    <property type="match status" value="1"/>
</dbReference>
<dbReference type="PANTHER" id="PTHR11695">
    <property type="entry name" value="ALCOHOL DEHYDROGENASE RELATED"/>
    <property type="match status" value="1"/>
</dbReference>
<gene>
    <name evidence="2" type="ORF">BTIS_1751</name>
</gene>
<feature type="domain" description="Enoyl reductase (ER)" evidence="1">
    <location>
        <begin position="15"/>
        <end position="334"/>
    </location>
</feature>
<evidence type="ECO:0000313" key="2">
    <source>
        <dbReference type="EMBL" id="OZG56908.1"/>
    </source>
</evidence>
<dbReference type="Gene3D" id="3.90.180.10">
    <property type="entry name" value="Medium-chain alcohol dehydrogenases, catalytic domain"/>
    <property type="match status" value="1"/>
</dbReference>
<protein>
    <submittedName>
        <fullName evidence="2">Oxidoreductase</fullName>
    </submittedName>
</protein>
<dbReference type="GO" id="GO:0016491">
    <property type="term" value="F:oxidoreductase activity"/>
    <property type="evidence" value="ECO:0007669"/>
    <property type="project" value="InterPro"/>
</dbReference>
<name>A0A261FCS3_9BIFI</name>
<dbReference type="RefSeq" id="WP_094664690.1">
    <property type="nucleotide sequence ID" value="NZ_MWWV01000013.1"/>
</dbReference>
<sequence>MKAAQVNRYLKDAGKAIDNISVNEIGTPSVGEHDVRIRVKAAGVNPLDILTIIGSIKMVQDYAMPLTLGNECAGMVERIGSAVRDFHPGDRVMARLPFDRIGSFAEFAVAPADAVAPLPYGFDFAEAAAIPLSGLTAWQALDELGAKSGQSVLIPGGSGGLGRMLVPLAKARNLTVIVTGNARSREEILALGADRYLDYRREHYWEAGLEVDHVIDAIGPAEFDHELSVMRPGGVLVSLRGMPNKAFTERAGITGAKRLMFSLFSASYDRKARAKDVTYRFMMVQANGEQLRKVADIIRQGGAPTIDPNEFRLDDVRDALRLVNDGHPAGKVVIRI</sequence>